<dbReference type="CDD" id="cd13182">
    <property type="entry name" value="EVH1-like_Dcp1"/>
    <property type="match status" value="1"/>
</dbReference>
<evidence type="ECO:0000313" key="6">
    <source>
        <dbReference type="EMBL" id="KAJ9663004.1"/>
    </source>
</evidence>
<dbReference type="PANTHER" id="PTHR16290">
    <property type="entry name" value="TRANSCRIPTION FACTOR SMIF DECAPPING ENZYME DCP1"/>
    <property type="match status" value="1"/>
</dbReference>
<feature type="compositionally biased region" description="Basic residues" evidence="5">
    <location>
        <begin position="1"/>
        <end position="10"/>
    </location>
</feature>
<dbReference type="SUPFAM" id="SSF50729">
    <property type="entry name" value="PH domain-like"/>
    <property type="match status" value="1"/>
</dbReference>
<dbReference type="Proteomes" id="UP001172684">
    <property type="component" value="Unassembled WGS sequence"/>
</dbReference>
<feature type="compositionally biased region" description="Polar residues" evidence="5">
    <location>
        <begin position="238"/>
        <end position="249"/>
    </location>
</feature>
<evidence type="ECO:0000256" key="4">
    <source>
        <dbReference type="ARBA" id="ARBA00022664"/>
    </source>
</evidence>
<keyword evidence="7" id="KW-1185">Reference proteome</keyword>
<feature type="region of interest" description="Disordered" evidence="5">
    <location>
        <begin position="264"/>
        <end position="287"/>
    </location>
</feature>
<feature type="compositionally biased region" description="Polar residues" evidence="5">
    <location>
        <begin position="272"/>
        <end position="287"/>
    </location>
</feature>
<dbReference type="Gene3D" id="2.30.29.30">
    <property type="entry name" value="Pleckstrin-homology domain (PH domain)/Phosphotyrosine-binding domain (PTB)"/>
    <property type="match status" value="1"/>
</dbReference>
<proteinExistence type="inferred from homology"/>
<protein>
    <recommendedName>
        <fullName evidence="8">PH domain-like protein</fullName>
    </recommendedName>
</protein>
<dbReference type="PANTHER" id="PTHR16290:SF0">
    <property type="entry name" value="DECAPPING PROTEIN 1, ISOFORM A"/>
    <property type="match status" value="1"/>
</dbReference>
<comment type="caution">
    <text evidence="6">The sequence shown here is derived from an EMBL/GenBank/DDBJ whole genome shotgun (WGS) entry which is preliminary data.</text>
</comment>
<evidence type="ECO:0008006" key="8">
    <source>
        <dbReference type="Google" id="ProtNLM"/>
    </source>
</evidence>
<feature type="region of interest" description="Disordered" evidence="5">
    <location>
        <begin position="223"/>
        <end position="249"/>
    </location>
</feature>
<keyword evidence="4" id="KW-0507">mRNA processing</keyword>
<comment type="similarity">
    <text evidence="2">Belongs to the DCP1 family.</text>
</comment>
<evidence type="ECO:0000313" key="7">
    <source>
        <dbReference type="Proteomes" id="UP001172684"/>
    </source>
</evidence>
<name>A0ABQ9NNS1_9PEZI</name>
<feature type="region of interest" description="Disordered" evidence="5">
    <location>
        <begin position="1"/>
        <end position="39"/>
    </location>
</feature>
<reference evidence="6" key="1">
    <citation type="submission" date="2022-10" db="EMBL/GenBank/DDBJ databases">
        <title>Culturing micro-colonial fungi from biological soil crusts in the Mojave desert and describing Neophaeococcomyces mojavensis, and introducing the new genera and species Taxawa tesnikishii.</title>
        <authorList>
            <person name="Kurbessoian T."/>
            <person name="Stajich J.E."/>
        </authorList>
    </citation>
    <scope>NUCLEOTIDE SEQUENCE</scope>
    <source>
        <strain evidence="6">TK_1</strain>
    </source>
</reference>
<organism evidence="6 7">
    <name type="scientific">Coniosporium apollinis</name>
    <dbReference type="NCBI Taxonomy" id="61459"/>
    <lineage>
        <taxon>Eukaryota</taxon>
        <taxon>Fungi</taxon>
        <taxon>Dikarya</taxon>
        <taxon>Ascomycota</taxon>
        <taxon>Pezizomycotina</taxon>
        <taxon>Dothideomycetes</taxon>
        <taxon>Dothideomycetes incertae sedis</taxon>
        <taxon>Coniosporium</taxon>
    </lineage>
</organism>
<evidence type="ECO:0000256" key="5">
    <source>
        <dbReference type="SAM" id="MobiDB-lite"/>
    </source>
</evidence>
<sequence length="299" mass="33208">MASRRTKPRHNGPLTSDNETDTANFSDAALPPPPTRTNAELNHSVLRRHNPSITSILSIAPYAVVYTFNPSSSAWEKSGVEGTLFVCQLTPSPAGAERYNVLVLNRRGLENFESELVRSEDVEITEEYVILQVKDEEGNPEIMGLWIFSEPLPSSTANMRALTAQIIQDCTAAAEASRRAVEEHLRQQAVENEEVVAGETELEESVPMGRQLSLQELFGQQREQDAGWSVHMHHEPSQPMQSQGRQTQFTVTPDTEFFRSGNRTLRERPSHGQASVGQVHSGPSEQNAHAQALLGLFQR</sequence>
<feature type="compositionally biased region" description="Polar residues" evidence="5">
    <location>
        <begin position="13"/>
        <end position="25"/>
    </location>
</feature>
<dbReference type="InterPro" id="IPR011993">
    <property type="entry name" value="PH-like_dom_sf"/>
</dbReference>
<dbReference type="InterPro" id="IPR010334">
    <property type="entry name" value="Dcp1"/>
</dbReference>
<accession>A0ABQ9NNS1</accession>
<evidence type="ECO:0000256" key="3">
    <source>
        <dbReference type="ARBA" id="ARBA00022490"/>
    </source>
</evidence>
<keyword evidence="3" id="KW-0963">Cytoplasm</keyword>
<evidence type="ECO:0000256" key="1">
    <source>
        <dbReference type="ARBA" id="ARBA00004496"/>
    </source>
</evidence>
<gene>
    <name evidence="6" type="ORF">H2201_005882</name>
</gene>
<evidence type="ECO:0000256" key="2">
    <source>
        <dbReference type="ARBA" id="ARBA00008778"/>
    </source>
</evidence>
<dbReference type="Pfam" id="PF06058">
    <property type="entry name" value="DCP1"/>
    <property type="match status" value="1"/>
</dbReference>
<comment type="subcellular location">
    <subcellularLocation>
        <location evidence="1">Cytoplasm</location>
    </subcellularLocation>
</comment>
<dbReference type="EMBL" id="JAPDRL010000046">
    <property type="protein sequence ID" value="KAJ9663004.1"/>
    <property type="molecule type" value="Genomic_DNA"/>
</dbReference>